<dbReference type="EC" id="6.3.4.15" evidence="6"/>
<dbReference type="OrthoDB" id="9807064at2"/>
<comment type="function">
    <text evidence="6">Acts both as a biotin--[acetyl-CoA-carboxylase] ligase and a biotin-operon repressor. In the presence of ATP, BirA activates biotin to form the BirA-biotinyl-5'-adenylate (BirA-bio-5'-AMP or holoBirA) complex. HoloBirA can either transfer the biotinyl moiety to the biotin carboxyl carrier protein (BCCP) subunit of acetyl-CoA carboxylase, or bind to the biotin operator site and inhibit transcription of the operon.</text>
</comment>
<evidence type="ECO:0000256" key="5">
    <source>
        <dbReference type="ARBA" id="ARBA00047846"/>
    </source>
</evidence>
<dbReference type="NCBIfam" id="NF008847">
    <property type="entry name" value="PRK11886.1-2"/>
    <property type="match status" value="1"/>
</dbReference>
<dbReference type="Pfam" id="PF02237">
    <property type="entry name" value="BPL_C"/>
    <property type="match status" value="1"/>
</dbReference>
<evidence type="ECO:0000256" key="6">
    <source>
        <dbReference type="HAMAP-Rule" id="MF_00978"/>
    </source>
</evidence>
<dbReference type="GO" id="GO:0006355">
    <property type="term" value="P:regulation of DNA-templated transcription"/>
    <property type="evidence" value="ECO:0007669"/>
    <property type="project" value="UniProtKB-UniRule"/>
</dbReference>
<dbReference type="GO" id="GO:0003677">
    <property type="term" value="F:DNA binding"/>
    <property type="evidence" value="ECO:0007669"/>
    <property type="project" value="UniProtKB-UniRule"/>
</dbReference>
<dbReference type="SUPFAM" id="SSF50037">
    <property type="entry name" value="C-terminal domain of transcriptional repressors"/>
    <property type="match status" value="1"/>
</dbReference>
<dbReference type="RefSeq" id="WP_071243971.1">
    <property type="nucleotide sequence ID" value="NZ_CBTJ020000020.1"/>
</dbReference>
<keyword evidence="6" id="KW-0805">Transcription regulation</keyword>
<dbReference type="InterPro" id="IPR045864">
    <property type="entry name" value="aa-tRNA-synth_II/BPL/LPL"/>
</dbReference>
<proteinExistence type="inferred from homology"/>
<evidence type="ECO:0000256" key="3">
    <source>
        <dbReference type="ARBA" id="ARBA00022840"/>
    </source>
</evidence>
<keyword evidence="9" id="KW-1185">Reference proteome</keyword>
<feature type="domain" description="BPL/LPL catalytic" evidence="7">
    <location>
        <begin position="64"/>
        <end position="259"/>
    </location>
</feature>
<dbReference type="GO" id="GO:0005524">
    <property type="term" value="F:ATP binding"/>
    <property type="evidence" value="ECO:0007669"/>
    <property type="project" value="UniProtKB-UniRule"/>
</dbReference>
<dbReference type="EMBL" id="CBTJ020000020">
    <property type="protein sequence ID" value="CDI01289.1"/>
    <property type="molecule type" value="Genomic_DNA"/>
</dbReference>
<dbReference type="CDD" id="cd16442">
    <property type="entry name" value="BPL"/>
    <property type="match status" value="1"/>
</dbReference>
<accession>W6M427</accession>
<reference evidence="8" key="1">
    <citation type="submission" date="2013-07" db="EMBL/GenBank/DDBJ databases">
        <authorList>
            <person name="McIlroy S."/>
        </authorList>
    </citation>
    <scope>NUCLEOTIDE SEQUENCE [LARGE SCALE GENOMIC DNA]</scope>
    <source>
        <strain evidence="8">Run_A_D11</strain>
    </source>
</reference>
<keyword evidence="6" id="KW-0678">Repressor</keyword>
<dbReference type="Gene3D" id="3.30.930.10">
    <property type="entry name" value="Bira Bifunctional Protein, Domain 2"/>
    <property type="match status" value="1"/>
</dbReference>
<reference evidence="8" key="2">
    <citation type="submission" date="2014-03" db="EMBL/GenBank/DDBJ databases">
        <title>Candidatus Competibacter-lineage genomes retrieved from metagenomes reveal functional metabolic diversity.</title>
        <authorList>
            <person name="McIlroy S.J."/>
            <person name="Albertsen M."/>
            <person name="Andresen E.K."/>
            <person name="Saunders A.M."/>
            <person name="Kristiansen R."/>
            <person name="Stokholm-Bjerregaard M."/>
            <person name="Nielsen K.L."/>
            <person name="Nielsen P.H."/>
        </authorList>
    </citation>
    <scope>NUCLEOTIDE SEQUENCE</scope>
    <source>
        <strain evidence="8">Run_A_D11</strain>
    </source>
</reference>
<dbReference type="InterPro" id="IPR004143">
    <property type="entry name" value="BPL_LPL_catalytic"/>
</dbReference>
<dbReference type="InterPro" id="IPR004408">
    <property type="entry name" value="Biotin_CoA_COase_ligase"/>
</dbReference>
<dbReference type="PANTHER" id="PTHR12835">
    <property type="entry name" value="BIOTIN PROTEIN LIGASE"/>
    <property type="match status" value="1"/>
</dbReference>
<dbReference type="GO" id="GO:0004077">
    <property type="term" value="F:biotin--[biotin carboxyl-carrier protein] ligase activity"/>
    <property type="evidence" value="ECO:0007669"/>
    <property type="project" value="UniProtKB-UniRule"/>
</dbReference>
<dbReference type="NCBIfam" id="TIGR00121">
    <property type="entry name" value="birA_ligase"/>
    <property type="match status" value="1"/>
</dbReference>
<comment type="caution">
    <text evidence="8">The sequence shown here is derived from an EMBL/GenBank/DDBJ whole genome shotgun (WGS) entry which is preliminary data.</text>
</comment>
<dbReference type="PANTHER" id="PTHR12835:SF5">
    <property type="entry name" value="BIOTIN--PROTEIN LIGASE"/>
    <property type="match status" value="1"/>
</dbReference>
<protein>
    <recommendedName>
        <fullName evidence="6">Bifunctional ligase/repressor BirA</fullName>
    </recommendedName>
    <alternativeName>
        <fullName evidence="6">Biotin operon repressor</fullName>
    </alternativeName>
    <alternativeName>
        <fullName evidence="6">Biotin--[acetyl-CoA-carboxylase] ligase</fullName>
        <ecNumber evidence="6">6.3.4.15</ecNumber>
    </alternativeName>
    <alternativeName>
        <fullName evidence="6">Biotin--protein ligase</fullName>
    </alternativeName>
    <alternativeName>
        <fullName evidence="6">Biotin-[acetyl-CoA carboxylase] synthetase</fullName>
    </alternativeName>
</protein>
<keyword evidence="6 8" id="KW-0238">DNA-binding</keyword>
<evidence type="ECO:0000256" key="4">
    <source>
        <dbReference type="ARBA" id="ARBA00023267"/>
    </source>
</evidence>
<keyword evidence="1 6" id="KW-0436">Ligase</keyword>
<evidence type="ECO:0000259" key="7">
    <source>
        <dbReference type="PROSITE" id="PS51733"/>
    </source>
</evidence>
<keyword evidence="3 6" id="KW-0067">ATP-binding</keyword>
<feature type="binding site" evidence="6">
    <location>
        <position position="117"/>
    </location>
    <ligand>
        <name>biotin</name>
        <dbReference type="ChEBI" id="CHEBI:57586"/>
    </ligand>
</feature>
<evidence type="ECO:0000256" key="1">
    <source>
        <dbReference type="ARBA" id="ARBA00022598"/>
    </source>
</evidence>
<dbReference type="HAMAP" id="MF_00978">
    <property type="entry name" value="Bifunct_BirA"/>
    <property type="match status" value="1"/>
</dbReference>
<feature type="binding site" evidence="6">
    <location>
        <begin position="93"/>
        <end position="95"/>
    </location>
    <ligand>
        <name>biotin</name>
        <dbReference type="ChEBI" id="CHEBI:57586"/>
    </ligand>
</feature>
<name>W6M427_9GAMM</name>
<dbReference type="InterPro" id="IPR003142">
    <property type="entry name" value="BPL_C"/>
</dbReference>
<dbReference type="PROSITE" id="PS51733">
    <property type="entry name" value="BPL_LPL_CATALYTIC"/>
    <property type="match status" value="1"/>
</dbReference>
<dbReference type="GO" id="GO:0005737">
    <property type="term" value="C:cytoplasm"/>
    <property type="evidence" value="ECO:0007669"/>
    <property type="project" value="TreeGrafter"/>
</dbReference>
<dbReference type="Pfam" id="PF03099">
    <property type="entry name" value="BPL_LplA_LipB"/>
    <property type="match status" value="1"/>
</dbReference>
<feature type="binding site" evidence="6">
    <location>
        <begin position="121"/>
        <end position="123"/>
    </location>
    <ligand>
        <name>biotin</name>
        <dbReference type="ChEBI" id="CHEBI:57586"/>
    </ligand>
</feature>
<dbReference type="InterPro" id="IPR030855">
    <property type="entry name" value="Bifunct_BirA"/>
</dbReference>
<keyword evidence="2 6" id="KW-0547">Nucleotide-binding</keyword>
<organism evidence="8 9">
    <name type="scientific">Candidatus Competibacter denitrificans Run_A_D11</name>
    <dbReference type="NCBI Taxonomy" id="1400863"/>
    <lineage>
        <taxon>Bacteria</taxon>
        <taxon>Pseudomonadati</taxon>
        <taxon>Pseudomonadota</taxon>
        <taxon>Gammaproteobacteria</taxon>
        <taxon>Candidatus Competibacteraceae</taxon>
        <taxon>Candidatus Competibacter</taxon>
    </lineage>
</organism>
<evidence type="ECO:0000256" key="2">
    <source>
        <dbReference type="ARBA" id="ARBA00022741"/>
    </source>
</evidence>
<dbReference type="Proteomes" id="UP000035760">
    <property type="component" value="Unassembled WGS sequence"/>
</dbReference>
<dbReference type="Gene3D" id="2.30.30.100">
    <property type="match status" value="1"/>
</dbReference>
<evidence type="ECO:0000313" key="8">
    <source>
        <dbReference type="EMBL" id="CDI01289.1"/>
    </source>
</evidence>
<dbReference type="STRING" id="1400863.BN873_150077"/>
<dbReference type="SUPFAM" id="SSF55681">
    <property type="entry name" value="Class II aaRS and biotin synthetases"/>
    <property type="match status" value="1"/>
</dbReference>
<dbReference type="AlphaFoldDB" id="W6M427"/>
<feature type="DNA-binding region" description="H-T-H motif" evidence="6">
    <location>
        <begin position="20"/>
        <end position="39"/>
    </location>
</feature>
<keyword evidence="6" id="KW-0804">Transcription</keyword>
<feature type="binding site" evidence="6">
    <location>
        <position position="187"/>
    </location>
    <ligand>
        <name>biotin</name>
        <dbReference type="ChEBI" id="CHEBI:57586"/>
    </ligand>
</feature>
<gene>
    <name evidence="6" type="primary">birA</name>
    <name evidence="8" type="ORF">BN873_150077</name>
</gene>
<evidence type="ECO:0000313" key="9">
    <source>
        <dbReference type="Proteomes" id="UP000035760"/>
    </source>
</evidence>
<comment type="similarity">
    <text evidence="6">Belongs to the biotin--protein ligase family.</text>
</comment>
<sequence length="328" mass="35322">MANCKLALLRALADGRSHSSQELRDRLLLDAVMLEQSVQELRKLDLAIQGSADGNLTLLEPLELLDDDEIISGLDHSARTWLSRLEVHPLIDSTNSYLLTQAGMDWSSGTVCLAEMQQIGRGRQGRSWLSPFGASLALSLLWRFKAPSAAVGLSLATGIAVARVLRQVGVAGVGLKWPNDVLCQGRKLGGILLESGNSPGGFYVVAGIGLNVALPRTVATAIDQPWIDLREILGEECVSRNRLAALLISELLTSFALFQENGFSEELAVAWQHFDVVAGRRVTLKLPNNVIPGIARGVDGSGALLLETVDGQWVPYLGGEISLRVDQT</sequence>
<keyword evidence="4 6" id="KW-0092">Biotin</keyword>
<dbReference type="InterPro" id="IPR008988">
    <property type="entry name" value="Transcriptional_repressor_C"/>
</dbReference>
<comment type="catalytic activity">
    <reaction evidence="5 6">
        <text>biotin + L-lysyl-[protein] + ATP = N(6)-biotinyl-L-lysyl-[protein] + AMP + diphosphate + H(+)</text>
        <dbReference type="Rhea" id="RHEA:11756"/>
        <dbReference type="Rhea" id="RHEA-COMP:9752"/>
        <dbReference type="Rhea" id="RHEA-COMP:10505"/>
        <dbReference type="ChEBI" id="CHEBI:15378"/>
        <dbReference type="ChEBI" id="CHEBI:29969"/>
        <dbReference type="ChEBI" id="CHEBI:30616"/>
        <dbReference type="ChEBI" id="CHEBI:33019"/>
        <dbReference type="ChEBI" id="CHEBI:57586"/>
        <dbReference type="ChEBI" id="CHEBI:83144"/>
        <dbReference type="ChEBI" id="CHEBI:456215"/>
        <dbReference type="EC" id="6.3.4.15"/>
    </reaction>
</comment>